<comment type="cofactor">
    <cofactor evidence="2">
        <name>Mg(2+)</name>
        <dbReference type="ChEBI" id="CHEBI:18420"/>
    </cofactor>
</comment>
<dbReference type="EC" id="4.2.3.-" evidence="2"/>
<dbReference type="PANTHER" id="PTHR35201:SF4">
    <property type="entry name" value="BETA-PINACENE SYNTHASE-RELATED"/>
    <property type="match status" value="1"/>
</dbReference>
<reference evidence="5" key="1">
    <citation type="submission" date="2020-11" db="EMBL/GenBank/DDBJ databases">
        <authorList>
            <person name="Tran Van P."/>
        </authorList>
    </citation>
    <scope>NUCLEOTIDE SEQUENCE</scope>
</reference>
<protein>
    <recommendedName>
        <fullName evidence="2">Terpene synthase</fullName>
        <ecNumber evidence="2">4.2.3.-</ecNumber>
    </recommendedName>
</protein>
<feature type="region of interest" description="Disordered" evidence="4">
    <location>
        <begin position="1"/>
        <end position="40"/>
    </location>
</feature>
<dbReference type="InterPro" id="IPR034686">
    <property type="entry name" value="Terpene_cyclase-like_2"/>
</dbReference>
<organism evidence="5">
    <name type="scientific">Medioppia subpectinata</name>
    <dbReference type="NCBI Taxonomy" id="1979941"/>
    <lineage>
        <taxon>Eukaryota</taxon>
        <taxon>Metazoa</taxon>
        <taxon>Ecdysozoa</taxon>
        <taxon>Arthropoda</taxon>
        <taxon>Chelicerata</taxon>
        <taxon>Arachnida</taxon>
        <taxon>Acari</taxon>
        <taxon>Acariformes</taxon>
        <taxon>Sarcoptiformes</taxon>
        <taxon>Oribatida</taxon>
        <taxon>Brachypylina</taxon>
        <taxon>Oppioidea</taxon>
        <taxon>Oppiidae</taxon>
        <taxon>Medioppia</taxon>
    </lineage>
</organism>
<feature type="compositionally biased region" description="Polar residues" evidence="4">
    <location>
        <begin position="1"/>
        <end position="16"/>
    </location>
</feature>
<proteinExistence type="inferred from homology"/>
<comment type="similarity">
    <text evidence="1 2">Belongs to the terpene synthase family.</text>
</comment>
<keyword evidence="2" id="KW-0479">Metal-binding</keyword>
<dbReference type="Gene3D" id="1.10.600.10">
    <property type="entry name" value="Farnesyl Diphosphate Synthase"/>
    <property type="match status" value="1"/>
</dbReference>
<evidence type="ECO:0000256" key="3">
    <source>
        <dbReference type="SAM" id="Coils"/>
    </source>
</evidence>
<dbReference type="GO" id="GO:0010333">
    <property type="term" value="F:terpene synthase activity"/>
    <property type="evidence" value="ECO:0007669"/>
    <property type="project" value="InterPro"/>
</dbReference>
<dbReference type="SUPFAM" id="SSF48576">
    <property type="entry name" value="Terpenoid synthases"/>
    <property type="match status" value="1"/>
</dbReference>
<dbReference type="PANTHER" id="PTHR35201">
    <property type="entry name" value="TERPENE SYNTHASE"/>
    <property type="match status" value="1"/>
</dbReference>
<dbReference type="InterPro" id="IPR008949">
    <property type="entry name" value="Isoprenoid_synthase_dom_sf"/>
</dbReference>
<accession>A0A7R9KMU0</accession>
<dbReference type="Proteomes" id="UP000759131">
    <property type="component" value="Unassembled WGS sequence"/>
</dbReference>
<evidence type="ECO:0000256" key="1">
    <source>
        <dbReference type="ARBA" id="ARBA00006333"/>
    </source>
</evidence>
<dbReference type="Pfam" id="PF19086">
    <property type="entry name" value="Terpene_syn_C_2"/>
    <property type="match status" value="1"/>
</dbReference>
<dbReference type="GO" id="GO:0008299">
    <property type="term" value="P:isoprenoid biosynthetic process"/>
    <property type="evidence" value="ECO:0007669"/>
    <property type="project" value="UniProtKB-ARBA"/>
</dbReference>
<keyword evidence="2" id="KW-0460">Magnesium</keyword>
<dbReference type="OrthoDB" id="2861623at2759"/>
<sequence length="405" mass="46516">MGRHNTYNLKTNQPGHRSNESERGHQTGSQIPAAGRSGHSIALSLQPNPRAYRRAVQAVAPGVQSVYAGAGRKYPLPAEAVTVLPYHYNQIHARIDAQSRQWLLESSLFTPEQYNRLANTGLYTAYFYPFITDEDRYDVLNRQMINFNIIDDHLETPYGDIDRQAAKASPILDQLYQVYAKLLAGPQGEHVSAHHWKPYVLGSYAIQEHIFSALNDVQRRRFIQLWTEWTDSMMTECLDLNNKKEYGHLDEFYEVRRISVAFMPIYLMCEYAHNLFVPEDEWRNPRLQRLFKVLSKAGVMCNDIYSFEKEVLDAGGRVDGAYNGVSVLVRMHGIPVVDAMRRLARMCRELELEAQELVREIQSADWACADTRDYVQRLLWINGGNWKVCTILDRSLSSVQGRGKP</sequence>
<dbReference type="AlphaFoldDB" id="A0A7R9KMU0"/>
<name>A0A7R9KMU0_9ACAR</name>
<evidence type="ECO:0000313" key="6">
    <source>
        <dbReference type="Proteomes" id="UP000759131"/>
    </source>
</evidence>
<keyword evidence="2" id="KW-0456">Lyase</keyword>
<feature type="coiled-coil region" evidence="3">
    <location>
        <begin position="340"/>
        <end position="367"/>
    </location>
</feature>
<dbReference type="GO" id="GO:0046872">
    <property type="term" value="F:metal ion binding"/>
    <property type="evidence" value="ECO:0007669"/>
    <property type="project" value="UniProtKB-KW"/>
</dbReference>
<keyword evidence="6" id="KW-1185">Reference proteome</keyword>
<dbReference type="EMBL" id="CAJPIZ010003487">
    <property type="protein sequence ID" value="CAG2106415.1"/>
    <property type="molecule type" value="Genomic_DNA"/>
</dbReference>
<evidence type="ECO:0000256" key="4">
    <source>
        <dbReference type="SAM" id="MobiDB-lite"/>
    </source>
</evidence>
<evidence type="ECO:0000313" key="5">
    <source>
        <dbReference type="EMBL" id="CAD7625985.1"/>
    </source>
</evidence>
<keyword evidence="3" id="KW-0175">Coiled coil</keyword>
<gene>
    <name evidence="5" type="ORF">OSB1V03_LOCUS6418</name>
</gene>
<evidence type="ECO:0000256" key="2">
    <source>
        <dbReference type="RuleBase" id="RU366034"/>
    </source>
</evidence>
<dbReference type="EMBL" id="OC858062">
    <property type="protein sequence ID" value="CAD7625985.1"/>
    <property type="molecule type" value="Genomic_DNA"/>
</dbReference>